<dbReference type="Gene3D" id="1.10.8.430">
    <property type="entry name" value="Helical domain of apoptotic protease-activating factors"/>
    <property type="match status" value="1"/>
</dbReference>
<feature type="domain" description="OmpR/PhoB-type" evidence="8">
    <location>
        <begin position="1"/>
        <end position="92"/>
    </location>
</feature>
<dbReference type="Gene3D" id="1.10.10.10">
    <property type="entry name" value="Winged helix-like DNA-binding domain superfamily/Winged helix DNA-binding domain"/>
    <property type="match status" value="1"/>
</dbReference>
<feature type="region of interest" description="Disordered" evidence="7">
    <location>
        <begin position="260"/>
        <end position="287"/>
    </location>
</feature>
<dbReference type="SUPFAM" id="SSF52540">
    <property type="entry name" value="P-loop containing nucleoside triphosphate hydrolases"/>
    <property type="match status" value="1"/>
</dbReference>
<dbReference type="InterPro" id="IPR005158">
    <property type="entry name" value="BTAD"/>
</dbReference>
<feature type="DNA-binding region" description="OmpR/PhoB-type" evidence="6">
    <location>
        <begin position="1"/>
        <end position="92"/>
    </location>
</feature>
<dbReference type="Proteomes" id="UP000253094">
    <property type="component" value="Unassembled WGS sequence"/>
</dbReference>
<dbReference type="Pfam" id="PF03704">
    <property type="entry name" value="BTAD"/>
    <property type="match status" value="1"/>
</dbReference>
<evidence type="ECO:0000313" key="10">
    <source>
        <dbReference type="Proteomes" id="UP000253094"/>
    </source>
</evidence>
<evidence type="ECO:0000256" key="5">
    <source>
        <dbReference type="ARBA" id="ARBA00023163"/>
    </source>
</evidence>
<dbReference type="CDD" id="cd15831">
    <property type="entry name" value="BTAD"/>
    <property type="match status" value="1"/>
</dbReference>
<dbReference type="Gene3D" id="1.25.40.10">
    <property type="entry name" value="Tetratricopeptide repeat domain"/>
    <property type="match status" value="3"/>
</dbReference>
<dbReference type="Pfam" id="PF00931">
    <property type="entry name" value="NB-ARC"/>
    <property type="match status" value="1"/>
</dbReference>
<accession>A0A367FPP5</accession>
<keyword evidence="4 6" id="KW-0238">DNA-binding</keyword>
<dbReference type="GO" id="GO:0000160">
    <property type="term" value="P:phosphorelay signal transduction system"/>
    <property type="evidence" value="ECO:0007669"/>
    <property type="project" value="InterPro"/>
</dbReference>
<evidence type="ECO:0000256" key="7">
    <source>
        <dbReference type="SAM" id="MobiDB-lite"/>
    </source>
</evidence>
<dbReference type="InterPro" id="IPR011990">
    <property type="entry name" value="TPR-like_helical_dom_sf"/>
</dbReference>
<evidence type="ECO:0000259" key="8">
    <source>
        <dbReference type="PROSITE" id="PS51755"/>
    </source>
</evidence>
<keyword evidence="2" id="KW-0677">Repeat</keyword>
<dbReference type="SUPFAM" id="SSF48452">
    <property type="entry name" value="TPR-like"/>
    <property type="match status" value="3"/>
</dbReference>
<dbReference type="InterPro" id="IPR042197">
    <property type="entry name" value="Apaf_helical"/>
</dbReference>
<dbReference type="GO" id="GO:0043531">
    <property type="term" value="F:ADP binding"/>
    <property type="evidence" value="ECO:0007669"/>
    <property type="project" value="InterPro"/>
</dbReference>
<name>A0A367FPP5_9ACTN</name>
<dbReference type="SMART" id="SM00862">
    <property type="entry name" value="Trans_reg_C"/>
    <property type="match status" value="1"/>
</dbReference>
<dbReference type="InterPro" id="IPR002182">
    <property type="entry name" value="NB-ARC"/>
</dbReference>
<dbReference type="SMART" id="SM00028">
    <property type="entry name" value="TPR"/>
    <property type="match status" value="5"/>
</dbReference>
<dbReference type="InterPro" id="IPR051677">
    <property type="entry name" value="AfsR-DnrI-RedD_regulator"/>
</dbReference>
<dbReference type="InterPro" id="IPR027417">
    <property type="entry name" value="P-loop_NTPase"/>
</dbReference>
<sequence>MQFKVLGPVEAGDGTRSVPVGGWKQRTLLGALLAKPNTAVSTEKLIDELWADAEPPISAADNLRLYIYRIRRALRDPQRILSQPLGYYLLVKNGELDAERFEKLVLEGRRALDAGNVTRAAEVLRHALDLWRGPAFAGTSGAAIVGAESARLDELRHVALEMRIEADLRINRHADLIPELTQLTTEFPLRERFRLQLMHALYRAGRQAEALRVYQDTRRMMVTQLGLEPGPELRALEKAILDSDDGPGEVMRGDPVVLQRTPDGRAEQDEQPSSPCLLPRDTPDLTGREEHVDHLCDTILSDDGGKGAIFTIEGRGGVGKTTLAIHVAHRLQKVFTGGQLYVDLHGAEQRPTEPEEVLARFLRAFDVPGDLIPEGLDERAEMYRAQLAGRRAIIVMDDAADEAQVQPLLPGASSCVVLVTSRTRLAGLGGASLIELDTLTDAQAVHLMERLCGGERVNAEPQAAAELVRLCGGLPLALRIIGARLKARPHWSLARMVQKLAGEQGRLDELAHGQLDIRASLALSYNGLDGRARYLFRLLGLLDAPDFTDWVTASLLDMDVTLASDVLEALIDARLVDVTGRDETGNLRYRFHDLVRLYARERVMAEIPEAERTAATERMLGGLLSLCEHAHTNLTGGEHLIIHSDAARWHLDRSLIDQLVADPLAWCESERQSIVAGVRQAAEAGAHEFSWDLAVTAAPLFEVRRHYDEWQLTHEYALSATRKAGNVRGEAAVLTELGELRLEQNHYADATTLLKAAMQGHLRAGDRHGYALAVQKMGVVQRLEGDYDAALRSAHEALGILDEVHDWTNKALTLRHAGQVAMELGRLEEAAEYMDQALSAAKEAGTRRLYAQVLYRIGELCLSRGETGRADREFNRVLAIVTELGDVLGTAHVLHGLGRVRRLQGRRDEAEEMLSRAVSLARETNDRLLLAQVLISRGELESQCGRLDTAALVLAEAAMICVDINVPAWRARALHALGDVFWAQDNGEEARNAWSEASALEAAAATRRTAPYGARGEGGPPCSRLRPGALPAA</sequence>
<dbReference type="SUPFAM" id="SSF46894">
    <property type="entry name" value="C-terminal effector domain of the bipartite response regulators"/>
    <property type="match status" value="1"/>
</dbReference>
<dbReference type="InterPro" id="IPR036388">
    <property type="entry name" value="WH-like_DNA-bd_sf"/>
</dbReference>
<reference evidence="9 10" key="1">
    <citation type="submission" date="2018-06" db="EMBL/GenBank/DDBJ databases">
        <title>Sphaerisporangium craniellae sp. nov., isolated from a marine sponge in the South China Sea.</title>
        <authorList>
            <person name="Li L."/>
        </authorList>
    </citation>
    <scope>NUCLEOTIDE SEQUENCE [LARGE SCALE GENOMIC DNA]</scope>
    <source>
        <strain evidence="9 10">CCTCC AA 208026</strain>
    </source>
</reference>
<dbReference type="Pfam" id="PF13424">
    <property type="entry name" value="TPR_12"/>
    <property type="match status" value="2"/>
</dbReference>
<protein>
    <submittedName>
        <fullName evidence="9">SARP family transcriptional regulator</fullName>
    </submittedName>
</protein>
<evidence type="ECO:0000256" key="4">
    <source>
        <dbReference type="ARBA" id="ARBA00023125"/>
    </source>
</evidence>
<dbReference type="InterPro" id="IPR019734">
    <property type="entry name" value="TPR_rpt"/>
</dbReference>
<dbReference type="Gene3D" id="3.40.50.300">
    <property type="entry name" value="P-loop containing nucleotide triphosphate hydrolases"/>
    <property type="match status" value="1"/>
</dbReference>
<dbReference type="PROSITE" id="PS51755">
    <property type="entry name" value="OMPR_PHOB"/>
    <property type="match status" value="1"/>
</dbReference>
<dbReference type="SMART" id="SM01043">
    <property type="entry name" value="BTAD"/>
    <property type="match status" value="1"/>
</dbReference>
<dbReference type="SMART" id="SM00382">
    <property type="entry name" value="AAA"/>
    <property type="match status" value="1"/>
</dbReference>
<dbReference type="EMBL" id="QOIL01000003">
    <property type="protein sequence ID" value="RCG32251.1"/>
    <property type="molecule type" value="Genomic_DNA"/>
</dbReference>
<comment type="similarity">
    <text evidence="1">Belongs to the AfsR/DnrI/RedD regulatory family.</text>
</comment>
<evidence type="ECO:0000313" key="9">
    <source>
        <dbReference type="EMBL" id="RCG32251.1"/>
    </source>
</evidence>
<proteinExistence type="inferred from homology"/>
<dbReference type="Pfam" id="PF00486">
    <property type="entry name" value="Trans_reg_C"/>
    <property type="match status" value="1"/>
</dbReference>
<organism evidence="9 10">
    <name type="scientific">Sphaerisporangium album</name>
    <dbReference type="NCBI Taxonomy" id="509200"/>
    <lineage>
        <taxon>Bacteria</taxon>
        <taxon>Bacillati</taxon>
        <taxon>Actinomycetota</taxon>
        <taxon>Actinomycetes</taxon>
        <taxon>Streptosporangiales</taxon>
        <taxon>Streptosporangiaceae</taxon>
        <taxon>Sphaerisporangium</taxon>
    </lineage>
</organism>
<dbReference type="OrthoDB" id="5521887at2"/>
<dbReference type="InterPro" id="IPR001867">
    <property type="entry name" value="OmpR/PhoB-type_DNA-bd"/>
</dbReference>
<evidence type="ECO:0000256" key="6">
    <source>
        <dbReference type="PROSITE-ProRule" id="PRU01091"/>
    </source>
</evidence>
<dbReference type="RefSeq" id="WP_114027866.1">
    <property type="nucleotide sequence ID" value="NZ_QOIL01000003.1"/>
</dbReference>
<dbReference type="PANTHER" id="PTHR35807">
    <property type="entry name" value="TRANSCRIPTIONAL REGULATOR REDD-RELATED"/>
    <property type="match status" value="1"/>
</dbReference>
<dbReference type="GO" id="GO:0006355">
    <property type="term" value="P:regulation of DNA-templated transcription"/>
    <property type="evidence" value="ECO:0007669"/>
    <property type="project" value="InterPro"/>
</dbReference>
<evidence type="ECO:0000256" key="2">
    <source>
        <dbReference type="ARBA" id="ARBA00022737"/>
    </source>
</evidence>
<feature type="region of interest" description="Disordered" evidence="7">
    <location>
        <begin position="1010"/>
        <end position="1033"/>
    </location>
</feature>
<dbReference type="InterPro" id="IPR003593">
    <property type="entry name" value="AAA+_ATPase"/>
</dbReference>
<gene>
    <name evidence="9" type="ORF">DQ384_07055</name>
</gene>
<keyword evidence="3" id="KW-0805">Transcription regulation</keyword>
<keyword evidence="10" id="KW-1185">Reference proteome</keyword>
<dbReference type="AlphaFoldDB" id="A0A367FPP5"/>
<comment type="caution">
    <text evidence="9">The sequence shown here is derived from an EMBL/GenBank/DDBJ whole genome shotgun (WGS) entry which is preliminary data.</text>
</comment>
<evidence type="ECO:0000256" key="3">
    <source>
        <dbReference type="ARBA" id="ARBA00023015"/>
    </source>
</evidence>
<dbReference type="PRINTS" id="PR00364">
    <property type="entry name" value="DISEASERSIST"/>
</dbReference>
<dbReference type="PANTHER" id="PTHR35807:SF1">
    <property type="entry name" value="TRANSCRIPTIONAL REGULATOR REDD"/>
    <property type="match status" value="1"/>
</dbReference>
<dbReference type="InterPro" id="IPR016032">
    <property type="entry name" value="Sig_transdc_resp-reg_C-effctor"/>
</dbReference>
<keyword evidence="5" id="KW-0804">Transcription</keyword>
<evidence type="ECO:0000256" key="1">
    <source>
        <dbReference type="ARBA" id="ARBA00005820"/>
    </source>
</evidence>
<dbReference type="GO" id="GO:0003677">
    <property type="term" value="F:DNA binding"/>
    <property type="evidence" value="ECO:0007669"/>
    <property type="project" value="UniProtKB-UniRule"/>
</dbReference>